<dbReference type="EC" id="3.4.24.-" evidence="6"/>
<dbReference type="Proteomes" id="UP000332933">
    <property type="component" value="Unassembled WGS sequence"/>
</dbReference>
<dbReference type="GO" id="GO:0033615">
    <property type="term" value="P:mitochondrial proton-transporting ATP synthase complex assembly"/>
    <property type="evidence" value="ECO:0007669"/>
    <property type="project" value="TreeGrafter"/>
</dbReference>
<evidence type="ECO:0000313" key="9">
    <source>
        <dbReference type="EMBL" id="VFT89310.1"/>
    </source>
</evidence>
<reference evidence="8" key="2">
    <citation type="submission" date="2019-06" db="EMBL/GenBank/DDBJ databases">
        <title>Genomics analysis of Aphanomyces spp. identifies a new class of oomycete effector associated with host adaptation.</title>
        <authorList>
            <person name="Gaulin E."/>
        </authorList>
    </citation>
    <scope>NUCLEOTIDE SEQUENCE</scope>
    <source>
        <strain evidence="8">CBS 578.67</strain>
    </source>
</reference>
<evidence type="ECO:0000313" key="8">
    <source>
        <dbReference type="EMBL" id="KAF0696797.1"/>
    </source>
</evidence>
<dbReference type="OrthoDB" id="285308at2759"/>
<dbReference type="EMBL" id="CAADRA010005391">
    <property type="protein sequence ID" value="VFT89310.1"/>
    <property type="molecule type" value="Genomic_DNA"/>
</dbReference>
<comment type="similarity">
    <text evidence="1 6">Belongs to the peptidase M76 family.</text>
</comment>
<evidence type="ECO:0000313" key="10">
    <source>
        <dbReference type="Proteomes" id="UP000332933"/>
    </source>
</evidence>
<evidence type="ECO:0000256" key="6">
    <source>
        <dbReference type="RuleBase" id="RU364057"/>
    </source>
</evidence>
<dbReference type="PANTHER" id="PTHR21711">
    <property type="entry name" value="MITOCHONDRIAL INNER MEMBRANE PROTEASE"/>
    <property type="match status" value="1"/>
</dbReference>
<dbReference type="AlphaFoldDB" id="A0A485KW03"/>
<protein>
    <recommendedName>
        <fullName evidence="6">Mitochondrial inner membrane protease ATP23</fullName>
        <ecNumber evidence="6">3.4.24.-</ecNumber>
    </recommendedName>
</protein>
<evidence type="ECO:0000256" key="5">
    <source>
        <dbReference type="ARBA" id="ARBA00023049"/>
    </source>
</evidence>
<gene>
    <name evidence="9" type="primary">Aste57867_12459</name>
    <name evidence="8" type="ORF">As57867_012413</name>
    <name evidence="9" type="ORF">ASTE57867_12459</name>
</gene>
<evidence type="ECO:0000256" key="7">
    <source>
        <dbReference type="SAM" id="MobiDB-lite"/>
    </source>
</evidence>
<keyword evidence="3 6" id="KW-0479">Metal-binding</keyword>
<dbReference type="GO" id="GO:0004222">
    <property type="term" value="F:metalloendopeptidase activity"/>
    <property type="evidence" value="ECO:0007669"/>
    <property type="project" value="InterPro"/>
</dbReference>
<accession>A0A485KW03</accession>
<evidence type="ECO:0000256" key="4">
    <source>
        <dbReference type="ARBA" id="ARBA00022801"/>
    </source>
</evidence>
<dbReference type="EMBL" id="VJMH01005370">
    <property type="protein sequence ID" value="KAF0696797.1"/>
    <property type="molecule type" value="Genomic_DNA"/>
</dbReference>
<keyword evidence="5 6" id="KW-0482">Metalloprotease</keyword>
<sequence>MEDVLKKMTSAGPATDETVAQHTKCNEMRENAMKNCPKVTFLLSAMEKMGCKVKDIPSFFTSQYCEGNINGGFMLNDDGEPGVVLCQNHIKDQDWMNRTLAHELIHAYDHCRAQIDWKRDCDAHACSEIRAAALSGDCDWHLEVFRGHFNVAKQHQECVRRRAELSLKYNPLCEGKETTCVQKVFETCYKDTWPYGEIPQQ</sequence>
<proteinExistence type="inferred from homology"/>
<reference evidence="9 10" key="1">
    <citation type="submission" date="2019-03" db="EMBL/GenBank/DDBJ databases">
        <authorList>
            <person name="Gaulin E."/>
            <person name="Dumas B."/>
        </authorList>
    </citation>
    <scope>NUCLEOTIDE SEQUENCE [LARGE SCALE GENOMIC DNA]</scope>
    <source>
        <strain evidence="9">CBS 568.67</strain>
    </source>
</reference>
<dbReference type="GO" id="GO:0046872">
    <property type="term" value="F:metal ion binding"/>
    <property type="evidence" value="ECO:0007669"/>
    <property type="project" value="UniProtKB-KW"/>
</dbReference>
<organism evidence="9 10">
    <name type="scientific">Aphanomyces stellatus</name>
    <dbReference type="NCBI Taxonomy" id="120398"/>
    <lineage>
        <taxon>Eukaryota</taxon>
        <taxon>Sar</taxon>
        <taxon>Stramenopiles</taxon>
        <taxon>Oomycota</taxon>
        <taxon>Saprolegniomycetes</taxon>
        <taxon>Saprolegniales</taxon>
        <taxon>Verrucalvaceae</taxon>
        <taxon>Aphanomyces</taxon>
    </lineage>
</organism>
<dbReference type="GO" id="GO:0005739">
    <property type="term" value="C:mitochondrion"/>
    <property type="evidence" value="ECO:0007669"/>
    <property type="project" value="GOC"/>
</dbReference>
<dbReference type="Pfam" id="PF09768">
    <property type="entry name" value="Peptidase_M76"/>
    <property type="match status" value="1"/>
</dbReference>
<evidence type="ECO:0000256" key="1">
    <source>
        <dbReference type="ARBA" id="ARBA00009915"/>
    </source>
</evidence>
<keyword evidence="4 6" id="KW-0378">Hydrolase</keyword>
<evidence type="ECO:0000256" key="2">
    <source>
        <dbReference type="ARBA" id="ARBA00022670"/>
    </source>
</evidence>
<name>A0A485KW03_9STRA</name>
<dbReference type="PANTHER" id="PTHR21711:SF0">
    <property type="entry name" value="MITOCHONDRIAL INNER MEMBRANE PROTEASE ATP23 HOMOLOG"/>
    <property type="match status" value="1"/>
</dbReference>
<feature type="region of interest" description="Disordered" evidence="7">
    <location>
        <begin position="1"/>
        <end position="20"/>
    </location>
</feature>
<dbReference type="GO" id="GO:0034982">
    <property type="term" value="P:mitochondrial protein processing"/>
    <property type="evidence" value="ECO:0007669"/>
    <property type="project" value="TreeGrafter"/>
</dbReference>
<dbReference type="InterPro" id="IPR019165">
    <property type="entry name" value="Peptidase_M76_ATP23"/>
</dbReference>
<keyword evidence="2 6" id="KW-0645">Protease</keyword>
<evidence type="ECO:0000256" key="3">
    <source>
        <dbReference type="ARBA" id="ARBA00022723"/>
    </source>
</evidence>
<keyword evidence="10" id="KW-1185">Reference proteome</keyword>